<dbReference type="GO" id="GO:0046982">
    <property type="term" value="F:protein heterodimerization activity"/>
    <property type="evidence" value="ECO:0007669"/>
    <property type="project" value="InterPro"/>
</dbReference>
<dbReference type="GO" id="GO:0005634">
    <property type="term" value="C:nucleus"/>
    <property type="evidence" value="ECO:0007669"/>
    <property type="project" value="UniProtKB-SubCell"/>
</dbReference>
<comment type="subcellular location">
    <subcellularLocation>
        <location evidence="1">Nucleus</location>
    </subcellularLocation>
</comment>
<dbReference type="Gene3D" id="1.10.20.10">
    <property type="entry name" value="Histone, subunit A"/>
    <property type="match status" value="1"/>
</dbReference>
<reference evidence="4 5" key="1">
    <citation type="journal article" date="2020" name="Nat. Food">
        <title>A phased Vanilla planifolia genome enables genetic improvement of flavour and production.</title>
        <authorList>
            <person name="Hasing T."/>
            <person name="Tang H."/>
            <person name="Brym M."/>
            <person name="Khazi F."/>
            <person name="Huang T."/>
            <person name="Chambers A.H."/>
        </authorList>
    </citation>
    <scope>NUCLEOTIDE SEQUENCE [LARGE SCALE GENOMIC DNA]</scope>
    <source>
        <tissue evidence="4">Leaf</tissue>
    </source>
</reference>
<dbReference type="Proteomes" id="UP000639772">
    <property type="component" value="Unassembled WGS sequence"/>
</dbReference>
<dbReference type="InterPro" id="IPR009072">
    <property type="entry name" value="Histone-fold"/>
</dbReference>
<dbReference type="GO" id="GO:0000978">
    <property type="term" value="F:RNA polymerase II cis-regulatory region sequence-specific DNA binding"/>
    <property type="evidence" value="ECO:0007669"/>
    <property type="project" value="TreeGrafter"/>
</dbReference>
<gene>
    <name evidence="4" type="ORF">HPP92_025430</name>
</gene>
<dbReference type="OrthoDB" id="767747at2759"/>
<evidence type="ECO:0000259" key="3">
    <source>
        <dbReference type="Pfam" id="PF00808"/>
    </source>
</evidence>
<dbReference type="SUPFAM" id="SSF47113">
    <property type="entry name" value="Histone-fold"/>
    <property type="match status" value="1"/>
</dbReference>
<evidence type="ECO:0000256" key="2">
    <source>
        <dbReference type="ARBA" id="ARBA00023242"/>
    </source>
</evidence>
<dbReference type="AlphaFoldDB" id="A0A835PKZ5"/>
<proteinExistence type="predicted"/>
<comment type="caution">
    <text evidence="4">The sequence shown here is derived from an EMBL/GenBank/DDBJ whole genome shotgun (WGS) entry which is preliminary data.</text>
</comment>
<name>A0A835PKZ5_VANPL</name>
<dbReference type="InterPro" id="IPR050568">
    <property type="entry name" value="Transcr_DNA_Rep_Reg"/>
</dbReference>
<evidence type="ECO:0000313" key="5">
    <source>
        <dbReference type="Proteomes" id="UP000639772"/>
    </source>
</evidence>
<evidence type="ECO:0000313" key="4">
    <source>
        <dbReference type="EMBL" id="KAG0454126.1"/>
    </source>
</evidence>
<dbReference type="CDD" id="cd22908">
    <property type="entry name" value="HFD_NFYC-like"/>
    <property type="match status" value="1"/>
</dbReference>
<organism evidence="4 5">
    <name type="scientific">Vanilla planifolia</name>
    <name type="common">Vanilla</name>
    <dbReference type="NCBI Taxonomy" id="51239"/>
    <lineage>
        <taxon>Eukaryota</taxon>
        <taxon>Viridiplantae</taxon>
        <taxon>Streptophyta</taxon>
        <taxon>Embryophyta</taxon>
        <taxon>Tracheophyta</taxon>
        <taxon>Spermatophyta</taxon>
        <taxon>Magnoliopsida</taxon>
        <taxon>Liliopsida</taxon>
        <taxon>Asparagales</taxon>
        <taxon>Orchidaceae</taxon>
        <taxon>Vanilloideae</taxon>
        <taxon>Vanilleae</taxon>
        <taxon>Vanilla</taxon>
    </lineage>
</organism>
<keyword evidence="2" id="KW-0539">Nucleus</keyword>
<dbReference type="EMBL" id="JADCNM010000014">
    <property type="protein sequence ID" value="KAG0454126.1"/>
    <property type="molecule type" value="Genomic_DNA"/>
</dbReference>
<evidence type="ECO:0000256" key="1">
    <source>
        <dbReference type="ARBA" id="ARBA00004123"/>
    </source>
</evidence>
<feature type="domain" description="Transcription factor CBF/NF-Y/archaeal histone" evidence="3">
    <location>
        <begin position="24"/>
        <end position="90"/>
    </location>
</feature>
<dbReference type="PANTHER" id="PTHR10252:SF41">
    <property type="entry name" value="HAP5 SUBUNIT OF HAP COMPLEX"/>
    <property type="match status" value="1"/>
</dbReference>
<protein>
    <recommendedName>
        <fullName evidence="3">Transcription factor CBF/NF-Y/archaeal histone domain-containing protein</fullName>
    </recommendedName>
</protein>
<dbReference type="PANTHER" id="PTHR10252">
    <property type="entry name" value="HISTONE-LIKE TRANSCRIPTION FACTOR CCAAT-RELATED"/>
    <property type="match status" value="1"/>
</dbReference>
<dbReference type="Pfam" id="PF00808">
    <property type="entry name" value="CBFD_NFYB_HMF"/>
    <property type="match status" value="1"/>
</dbReference>
<dbReference type="GO" id="GO:0000981">
    <property type="term" value="F:DNA-binding transcription factor activity, RNA polymerase II-specific"/>
    <property type="evidence" value="ECO:0007669"/>
    <property type="project" value="TreeGrafter"/>
</dbReference>
<dbReference type="InterPro" id="IPR003958">
    <property type="entry name" value="CBFA_NFYB_domain"/>
</dbReference>
<accession>A0A835PKZ5</accession>
<sequence>MRRPGVYSRMLSDGEVSGRTGPYSLPLTRIKKIMKRSGEGGAMMISMEAPMVFCKVCELFIEELTRRSWATAAVNGKRRTLLREDVADAIKNTDNFDFLVAVVSAASGRAARLSQPAAGEESDGVVSDVCSF</sequence>